<feature type="region of interest" description="Disordered" evidence="6">
    <location>
        <begin position="247"/>
        <end position="305"/>
    </location>
</feature>
<comment type="caution">
    <text evidence="8">The sequence shown here is derived from an EMBL/GenBank/DDBJ whole genome shotgun (WGS) entry which is preliminary data.</text>
</comment>
<dbReference type="SMART" id="SM00382">
    <property type="entry name" value="AAA"/>
    <property type="match status" value="2"/>
</dbReference>
<sequence length="536" mass="57497">MSDARVRISHLSFSWPDGTPVFEDLSATFGAVRTGLIAPNGCGKSTLLRLIAGDIAPQGGHVEVIGSLAWLPQHLPLDDDVSVAQALGIAPQLAAMAAIAAGRSDPSLFDVVGDGWDIEERTRVALVRVGLPDIDVARPLRTMSGGEIMSLGLASRLLAQPDVLLLDEPTNNLDRDARQRLYSVVDDWTGCMIVASHDRALLERMDHIAELGRQSVRLYGGSYSVYRELMEREQQAAEQAVRGLRQAVRRERRDMQQARERSERRAGNAARNVPNAGLPKIVAGGRKRSAQVSAGKSDDTHGARVDEASTRLGAAVNALRETVSFDLSLPATRVPAGRQVFAGEAMQVLRDGRAVFAAGGITLNLQGPERVAIRGRNGAGKTTLLRILSGDIDVSSGTVYRGPGRVAYLSQRLDLLDASETIAENFAKFTPGLPRAERANLLARYLFRGARMALPVHALSGGERLRAILACILHADPAPALLLLDEPTNNLDLESIAQLEAALRAYEGALVVVSHDDAFLEAIGLTRSVTLVDGAI</sequence>
<dbReference type="PROSITE" id="PS50893">
    <property type="entry name" value="ABC_TRANSPORTER_2"/>
    <property type="match status" value="1"/>
</dbReference>
<evidence type="ECO:0000313" key="8">
    <source>
        <dbReference type="EMBL" id="PWK31957.1"/>
    </source>
</evidence>
<organism evidence="8 9">
    <name type="scientific">Cupriavidus plantarum</name>
    <dbReference type="NCBI Taxonomy" id="942865"/>
    <lineage>
        <taxon>Bacteria</taxon>
        <taxon>Pseudomonadati</taxon>
        <taxon>Pseudomonadota</taxon>
        <taxon>Betaproteobacteria</taxon>
        <taxon>Burkholderiales</taxon>
        <taxon>Burkholderiaceae</taxon>
        <taxon>Cupriavidus</taxon>
    </lineage>
</organism>
<keyword evidence="5" id="KW-0067">ATP-binding</keyword>
<dbReference type="PANTHER" id="PTHR19211">
    <property type="entry name" value="ATP-BINDING TRANSPORT PROTEIN-RELATED"/>
    <property type="match status" value="1"/>
</dbReference>
<protein>
    <submittedName>
        <fullName evidence="8">ATPase subunit of ABC transporter with duplicated ATPase domains</fullName>
    </submittedName>
</protein>
<dbReference type="PANTHER" id="PTHR19211:SF6">
    <property type="entry name" value="BLL7188 PROTEIN"/>
    <property type="match status" value="1"/>
</dbReference>
<feature type="compositionally biased region" description="Basic and acidic residues" evidence="6">
    <location>
        <begin position="248"/>
        <end position="266"/>
    </location>
</feature>
<dbReference type="RefSeq" id="WP_109585316.1">
    <property type="nucleotide sequence ID" value="NZ_QGGT01000008.1"/>
</dbReference>
<dbReference type="Pfam" id="PF00005">
    <property type="entry name" value="ABC_tran"/>
    <property type="match status" value="2"/>
</dbReference>
<evidence type="ECO:0000313" key="9">
    <source>
        <dbReference type="Proteomes" id="UP000245754"/>
    </source>
</evidence>
<dbReference type="InterPro" id="IPR050611">
    <property type="entry name" value="ABCF"/>
</dbReference>
<keyword evidence="2" id="KW-0997">Cell inner membrane</keyword>
<reference evidence="8 9" key="1">
    <citation type="submission" date="2018-05" db="EMBL/GenBank/DDBJ databases">
        <title>Genomic Encyclopedia of Type Strains, Phase IV (KMG-V): Genome sequencing to study the core and pangenomes of soil and plant-associated prokaryotes.</title>
        <authorList>
            <person name="Whitman W."/>
        </authorList>
    </citation>
    <scope>NUCLEOTIDE SEQUENCE [LARGE SCALE GENOMIC DNA]</scope>
    <source>
        <strain evidence="8 9">SLV-132</strain>
    </source>
</reference>
<dbReference type="CDD" id="cd03221">
    <property type="entry name" value="ABCF_EF-3"/>
    <property type="match status" value="1"/>
</dbReference>
<dbReference type="Proteomes" id="UP000245754">
    <property type="component" value="Unassembled WGS sequence"/>
</dbReference>
<gene>
    <name evidence="8" type="ORF">C7419_10898</name>
</gene>
<keyword evidence="2" id="KW-0472">Membrane</keyword>
<dbReference type="SUPFAM" id="SSF52540">
    <property type="entry name" value="P-loop containing nucleoside triphosphate hydrolases"/>
    <property type="match status" value="2"/>
</dbReference>
<keyword evidence="1" id="KW-1003">Cell membrane</keyword>
<evidence type="ECO:0000256" key="4">
    <source>
        <dbReference type="ARBA" id="ARBA00022741"/>
    </source>
</evidence>
<keyword evidence="9" id="KW-1185">Reference proteome</keyword>
<accession>A0A316EJL5</accession>
<feature type="domain" description="ABC transporter" evidence="7">
    <location>
        <begin position="6"/>
        <end position="238"/>
    </location>
</feature>
<dbReference type="AlphaFoldDB" id="A0A316EJL5"/>
<dbReference type="InterPro" id="IPR003439">
    <property type="entry name" value="ABC_transporter-like_ATP-bd"/>
</dbReference>
<dbReference type="GO" id="GO:0016887">
    <property type="term" value="F:ATP hydrolysis activity"/>
    <property type="evidence" value="ECO:0007669"/>
    <property type="project" value="InterPro"/>
</dbReference>
<evidence type="ECO:0000256" key="5">
    <source>
        <dbReference type="ARBA" id="ARBA00022840"/>
    </source>
</evidence>
<dbReference type="GO" id="GO:0005524">
    <property type="term" value="F:ATP binding"/>
    <property type="evidence" value="ECO:0007669"/>
    <property type="project" value="UniProtKB-KW"/>
</dbReference>
<dbReference type="FunFam" id="3.40.50.300:FF:000597">
    <property type="entry name" value="ABC transporter ATP-binding protein"/>
    <property type="match status" value="1"/>
</dbReference>
<evidence type="ECO:0000256" key="3">
    <source>
        <dbReference type="ARBA" id="ARBA00022737"/>
    </source>
</evidence>
<evidence type="ECO:0000256" key="1">
    <source>
        <dbReference type="ARBA" id="ARBA00022475"/>
    </source>
</evidence>
<proteinExistence type="predicted"/>
<dbReference type="InterPro" id="IPR027417">
    <property type="entry name" value="P-loop_NTPase"/>
</dbReference>
<evidence type="ECO:0000256" key="2">
    <source>
        <dbReference type="ARBA" id="ARBA00022519"/>
    </source>
</evidence>
<dbReference type="FunFam" id="3.40.50.300:FF:001320">
    <property type="entry name" value="Heme ABC transporter ATP-binding protein"/>
    <property type="match status" value="1"/>
</dbReference>
<evidence type="ECO:0000256" key="6">
    <source>
        <dbReference type="SAM" id="MobiDB-lite"/>
    </source>
</evidence>
<dbReference type="EMBL" id="QGGT01000008">
    <property type="protein sequence ID" value="PWK31957.1"/>
    <property type="molecule type" value="Genomic_DNA"/>
</dbReference>
<dbReference type="Gene3D" id="3.40.50.300">
    <property type="entry name" value="P-loop containing nucleotide triphosphate hydrolases"/>
    <property type="match status" value="2"/>
</dbReference>
<name>A0A316EJL5_9BURK</name>
<keyword evidence="4" id="KW-0547">Nucleotide-binding</keyword>
<keyword evidence="3" id="KW-0677">Repeat</keyword>
<evidence type="ECO:0000259" key="7">
    <source>
        <dbReference type="PROSITE" id="PS50893"/>
    </source>
</evidence>
<feature type="compositionally biased region" description="Basic and acidic residues" evidence="6">
    <location>
        <begin position="296"/>
        <end position="305"/>
    </location>
</feature>
<dbReference type="InterPro" id="IPR003593">
    <property type="entry name" value="AAA+_ATPase"/>
</dbReference>